<dbReference type="EMBL" id="JAJOZR010000001">
    <property type="protein sequence ID" value="MCD7108037.1"/>
    <property type="molecule type" value="Genomic_DNA"/>
</dbReference>
<accession>A0A9X1NMV8</accession>
<organism evidence="1 2">
    <name type="scientific">Rhizobium quercicola</name>
    <dbReference type="NCBI Taxonomy" id="2901226"/>
    <lineage>
        <taxon>Bacteria</taxon>
        <taxon>Pseudomonadati</taxon>
        <taxon>Pseudomonadota</taxon>
        <taxon>Alphaproteobacteria</taxon>
        <taxon>Hyphomicrobiales</taxon>
        <taxon>Rhizobiaceae</taxon>
        <taxon>Rhizobium/Agrobacterium group</taxon>
        <taxon>Rhizobium</taxon>
    </lineage>
</organism>
<dbReference type="RefSeq" id="WP_231811800.1">
    <property type="nucleotide sequence ID" value="NZ_JAJOZR010000001.1"/>
</dbReference>
<gene>
    <name evidence="1" type="ORF">LRX75_03170</name>
</gene>
<reference evidence="1" key="1">
    <citation type="submission" date="2021-12" db="EMBL/GenBank/DDBJ databases">
        <authorList>
            <person name="Li Y."/>
        </authorList>
    </citation>
    <scope>NUCLEOTIDE SEQUENCE</scope>
    <source>
        <strain evidence="1">DKSPLA3</strain>
    </source>
</reference>
<evidence type="ECO:0000313" key="2">
    <source>
        <dbReference type="Proteomes" id="UP001139089"/>
    </source>
</evidence>
<name>A0A9X1NMV8_9HYPH</name>
<evidence type="ECO:0000313" key="1">
    <source>
        <dbReference type="EMBL" id="MCD7108037.1"/>
    </source>
</evidence>
<protein>
    <submittedName>
        <fullName evidence="1">Uncharacterized protein</fullName>
    </submittedName>
</protein>
<keyword evidence="2" id="KW-1185">Reference proteome</keyword>
<dbReference type="AlphaFoldDB" id="A0A9X1NMV8"/>
<proteinExistence type="predicted"/>
<comment type="caution">
    <text evidence="1">The sequence shown here is derived from an EMBL/GenBank/DDBJ whole genome shotgun (WGS) entry which is preliminary data.</text>
</comment>
<dbReference type="Proteomes" id="UP001139089">
    <property type="component" value="Unassembled WGS sequence"/>
</dbReference>
<sequence>MTIRFLKTKAVLSGNCTVEEAEDLVQWLVNHPKAEVNMREVTHLHTASLQAIAAAGNRISALPDDPFCAQALQRLGRA</sequence>